<protein>
    <submittedName>
        <fullName evidence="3">Peroxiredoxin</fullName>
    </submittedName>
</protein>
<dbReference type="PANTHER" id="PTHR43640:SF1">
    <property type="entry name" value="THIOREDOXIN-DEPENDENT PEROXIREDOXIN"/>
    <property type="match status" value="1"/>
</dbReference>
<dbReference type="EMBL" id="SNZH01000002">
    <property type="protein sequence ID" value="TDR47691.1"/>
    <property type="molecule type" value="Genomic_DNA"/>
</dbReference>
<dbReference type="CDD" id="cd02969">
    <property type="entry name" value="PRX_like1"/>
    <property type="match status" value="1"/>
</dbReference>
<organism evidence="3 4">
    <name type="scientific">Tahibacter aquaticus</name>
    <dbReference type="NCBI Taxonomy" id="520092"/>
    <lineage>
        <taxon>Bacteria</taxon>
        <taxon>Pseudomonadati</taxon>
        <taxon>Pseudomonadota</taxon>
        <taxon>Gammaproteobacteria</taxon>
        <taxon>Lysobacterales</taxon>
        <taxon>Rhodanobacteraceae</taxon>
        <taxon>Tahibacter</taxon>
    </lineage>
</organism>
<dbReference type="OrthoDB" id="9781543at2"/>
<evidence type="ECO:0000313" key="4">
    <source>
        <dbReference type="Proteomes" id="UP000295293"/>
    </source>
</evidence>
<comment type="caution">
    <text evidence="3">The sequence shown here is derived from an EMBL/GenBank/DDBJ whole genome shotgun (WGS) entry which is preliminary data.</text>
</comment>
<dbReference type="RefSeq" id="WP_133817404.1">
    <property type="nucleotide sequence ID" value="NZ_SNZH01000002.1"/>
</dbReference>
<dbReference type="PANTHER" id="PTHR43640">
    <property type="entry name" value="OS07G0260300 PROTEIN"/>
    <property type="match status" value="1"/>
</dbReference>
<proteinExistence type="predicted"/>
<dbReference type="PROSITE" id="PS51352">
    <property type="entry name" value="THIOREDOXIN_2"/>
    <property type="match status" value="1"/>
</dbReference>
<dbReference type="InterPro" id="IPR036249">
    <property type="entry name" value="Thioredoxin-like_sf"/>
</dbReference>
<feature type="domain" description="Thioredoxin" evidence="2">
    <location>
        <begin position="24"/>
        <end position="179"/>
    </location>
</feature>
<dbReference type="Gene3D" id="3.40.30.10">
    <property type="entry name" value="Glutaredoxin"/>
    <property type="match status" value="1"/>
</dbReference>
<dbReference type="InterPro" id="IPR047262">
    <property type="entry name" value="PRX-like1"/>
</dbReference>
<evidence type="ECO:0000256" key="1">
    <source>
        <dbReference type="SAM" id="SignalP"/>
    </source>
</evidence>
<reference evidence="3 4" key="1">
    <citation type="submission" date="2019-03" db="EMBL/GenBank/DDBJ databases">
        <title>Genomic Encyclopedia of Type Strains, Phase IV (KMG-IV): sequencing the most valuable type-strain genomes for metagenomic binning, comparative biology and taxonomic classification.</title>
        <authorList>
            <person name="Goeker M."/>
        </authorList>
    </citation>
    <scope>NUCLEOTIDE SEQUENCE [LARGE SCALE GENOMIC DNA]</scope>
    <source>
        <strain evidence="3 4">DSM 21667</strain>
    </source>
</reference>
<name>A0A4R6Z7C5_9GAMM</name>
<dbReference type="GO" id="GO:0016209">
    <property type="term" value="F:antioxidant activity"/>
    <property type="evidence" value="ECO:0007669"/>
    <property type="project" value="InterPro"/>
</dbReference>
<accession>A0A4R6Z7C5</accession>
<sequence>MKLIPTLFAAAVLSVSTFPVLAKVAIGEAAPAFSVSDSNGKPRSLAEFKGKTVVLEWTNAECPFVKKHYGSGNMQAQQKEATAAGVVWLSINSGAPGKQGAVSGADADSIVKAGNAGPTAYLLDPEGTVGKTYGAKTTPHMYVIDGQGVLRYMGGIDSIQSDDTADIPKATQYVKQALAELASGKPVSVPVSQPYGCSVKYGS</sequence>
<evidence type="ECO:0000259" key="2">
    <source>
        <dbReference type="PROSITE" id="PS51352"/>
    </source>
</evidence>
<gene>
    <name evidence="3" type="ORF">DFR29_102351</name>
</gene>
<feature type="signal peptide" evidence="1">
    <location>
        <begin position="1"/>
        <end position="22"/>
    </location>
</feature>
<dbReference type="AlphaFoldDB" id="A0A4R6Z7C5"/>
<dbReference type="Pfam" id="PF00578">
    <property type="entry name" value="AhpC-TSA"/>
    <property type="match status" value="1"/>
</dbReference>
<keyword evidence="1" id="KW-0732">Signal</keyword>
<keyword evidence="4" id="KW-1185">Reference proteome</keyword>
<dbReference type="InterPro" id="IPR013766">
    <property type="entry name" value="Thioredoxin_domain"/>
</dbReference>
<evidence type="ECO:0000313" key="3">
    <source>
        <dbReference type="EMBL" id="TDR47691.1"/>
    </source>
</evidence>
<dbReference type="GO" id="GO:0016491">
    <property type="term" value="F:oxidoreductase activity"/>
    <property type="evidence" value="ECO:0007669"/>
    <property type="project" value="InterPro"/>
</dbReference>
<dbReference type="SUPFAM" id="SSF52833">
    <property type="entry name" value="Thioredoxin-like"/>
    <property type="match status" value="1"/>
</dbReference>
<feature type="chain" id="PRO_5020823571" evidence="1">
    <location>
        <begin position="23"/>
        <end position="203"/>
    </location>
</feature>
<dbReference type="Proteomes" id="UP000295293">
    <property type="component" value="Unassembled WGS sequence"/>
</dbReference>
<dbReference type="InterPro" id="IPR000866">
    <property type="entry name" value="AhpC/TSA"/>
</dbReference>